<dbReference type="GO" id="GO:0043005">
    <property type="term" value="C:neuron projection"/>
    <property type="evidence" value="ECO:0007669"/>
    <property type="project" value="TreeGrafter"/>
</dbReference>
<dbReference type="GO" id="GO:0043022">
    <property type="term" value="F:ribosome binding"/>
    <property type="evidence" value="ECO:0007669"/>
    <property type="project" value="TreeGrafter"/>
</dbReference>
<dbReference type="InterPro" id="IPR000504">
    <property type="entry name" value="RRM_dom"/>
</dbReference>
<evidence type="ECO:0000313" key="4">
    <source>
        <dbReference type="Proteomes" id="UP000887577"/>
    </source>
</evidence>
<sequence length="168" mass="18662">MMTEICESSESSCYGTSSSSSADTITKCSQFSRKVFIGGLPFDATEDDINASFEHFGPMSIDWPRRHSSSDGGSPGGSPDRRQTSGYVFLIYRKESSVHRLLEGCKVDSGRYFMLMSTRNSCRKPVQVRPWRLSDFVYLPTPVATLDPRNTVFIGGVPRPTRAGKLML</sequence>
<dbReference type="PANTHER" id="PTHR12566">
    <property type="entry name" value="CYTOPLASMIC POLYADENYLATION ELEMENT BINDING PROTEIN CPEB"/>
    <property type="match status" value="1"/>
</dbReference>
<dbReference type="InterPro" id="IPR035979">
    <property type="entry name" value="RBD_domain_sf"/>
</dbReference>
<proteinExistence type="predicted"/>
<dbReference type="PANTHER" id="PTHR12566:SF12">
    <property type="entry name" value="TRANSLATIONAL REGULATOR ORB2"/>
    <property type="match status" value="1"/>
</dbReference>
<reference evidence="5" key="1">
    <citation type="submission" date="2022-11" db="UniProtKB">
        <authorList>
            <consortium name="WormBaseParasite"/>
        </authorList>
    </citation>
    <scope>IDENTIFICATION</scope>
</reference>
<evidence type="ECO:0000256" key="1">
    <source>
        <dbReference type="PROSITE-ProRule" id="PRU00176"/>
    </source>
</evidence>
<evidence type="ECO:0000256" key="2">
    <source>
        <dbReference type="SAM" id="MobiDB-lite"/>
    </source>
</evidence>
<feature type="domain" description="RRM" evidence="3">
    <location>
        <begin position="33"/>
        <end position="120"/>
    </location>
</feature>
<dbReference type="WBParaSite" id="PSU_v2.g10498.t1">
    <property type="protein sequence ID" value="PSU_v2.g10498.t1"/>
    <property type="gene ID" value="PSU_v2.g10498"/>
</dbReference>
<feature type="compositionally biased region" description="Low complexity" evidence="2">
    <location>
        <begin position="8"/>
        <end position="21"/>
    </location>
</feature>
<keyword evidence="1" id="KW-0694">RNA-binding</keyword>
<dbReference type="Proteomes" id="UP000887577">
    <property type="component" value="Unplaced"/>
</dbReference>
<protein>
    <submittedName>
        <fullName evidence="5">RRM domain-containing protein</fullName>
    </submittedName>
</protein>
<dbReference type="GO" id="GO:0003730">
    <property type="term" value="F:mRNA 3'-UTR binding"/>
    <property type="evidence" value="ECO:0007669"/>
    <property type="project" value="InterPro"/>
</dbReference>
<dbReference type="PROSITE" id="PS50102">
    <property type="entry name" value="RRM"/>
    <property type="match status" value="1"/>
</dbReference>
<name>A0A914XU52_9BILA</name>
<dbReference type="GO" id="GO:0005634">
    <property type="term" value="C:nucleus"/>
    <property type="evidence" value="ECO:0007669"/>
    <property type="project" value="TreeGrafter"/>
</dbReference>
<feature type="region of interest" description="Disordered" evidence="2">
    <location>
        <begin position="1"/>
        <end position="22"/>
    </location>
</feature>
<keyword evidence="4" id="KW-1185">Reference proteome</keyword>
<dbReference type="InterPro" id="IPR034819">
    <property type="entry name" value="CPEB"/>
</dbReference>
<dbReference type="SUPFAM" id="SSF54928">
    <property type="entry name" value="RNA-binding domain, RBD"/>
    <property type="match status" value="1"/>
</dbReference>
<evidence type="ECO:0000259" key="3">
    <source>
        <dbReference type="PROSITE" id="PS50102"/>
    </source>
</evidence>
<accession>A0A914XU52</accession>
<dbReference type="GO" id="GO:0000900">
    <property type="term" value="F:mRNA regulatory element binding translation repressor activity"/>
    <property type="evidence" value="ECO:0007669"/>
    <property type="project" value="TreeGrafter"/>
</dbReference>
<dbReference type="GO" id="GO:2000766">
    <property type="term" value="P:negative regulation of cytoplasmic translation"/>
    <property type="evidence" value="ECO:0007669"/>
    <property type="project" value="TreeGrafter"/>
</dbReference>
<dbReference type="GO" id="GO:0005737">
    <property type="term" value="C:cytoplasm"/>
    <property type="evidence" value="ECO:0007669"/>
    <property type="project" value="TreeGrafter"/>
</dbReference>
<dbReference type="GO" id="GO:0045202">
    <property type="term" value="C:synapse"/>
    <property type="evidence" value="ECO:0007669"/>
    <property type="project" value="TreeGrafter"/>
</dbReference>
<dbReference type="Pfam" id="PF16367">
    <property type="entry name" value="RRM_7"/>
    <property type="match status" value="1"/>
</dbReference>
<dbReference type="InterPro" id="IPR012677">
    <property type="entry name" value="Nucleotide-bd_a/b_plait_sf"/>
</dbReference>
<dbReference type="AlphaFoldDB" id="A0A914XU52"/>
<evidence type="ECO:0000313" key="5">
    <source>
        <dbReference type="WBParaSite" id="PSU_v2.g10498.t1"/>
    </source>
</evidence>
<dbReference type="GO" id="GO:0008135">
    <property type="term" value="F:translation factor activity, RNA binding"/>
    <property type="evidence" value="ECO:0007669"/>
    <property type="project" value="TreeGrafter"/>
</dbReference>
<dbReference type="Gene3D" id="3.30.70.330">
    <property type="match status" value="1"/>
</dbReference>
<organism evidence="4 5">
    <name type="scientific">Panagrolaimus superbus</name>
    <dbReference type="NCBI Taxonomy" id="310955"/>
    <lineage>
        <taxon>Eukaryota</taxon>
        <taxon>Metazoa</taxon>
        <taxon>Ecdysozoa</taxon>
        <taxon>Nematoda</taxon>
        <taxon>Chromadorea</taxon>
        <taxon>Rhabditida</taxon>
        <taxon>Tylenchina</taxon>
        <taxon>Panagrolaimomorpha</taxon>
        <taxon>Panagrolaimoidea</taxon>
        <taxon>Panagrolaimidae</taxon>
        <taxon>Panagrolaimus</taxon>
    </lineage>
</organism>